<feature type="domain" description="Response regulatory" evidence="3">
    <location>
        <begin position="1"/>
        <end position="114"/>
    </location>
</feature>
<dbReference type="InterPro" id="IPR001789">
    <property type="entry name" value="Sig_transdc_resp-reg_receiver"/>
</dbReference>
<dbReference type="EMBL" id="CADCUQ010000143">
    <property type="protein sequence ID" value="CAA9379463.1"/>
    <property type="molecule type" value="Genomic_DNA"/>
</dbReference>
<accession>A0A6J4ND36</accession>
<keyword evidence="1 2" id="KW-0597">Phosphoprotein</keyword>
<gene>
    <name evidence="4" type="ORF">AVDCRST_MAG64-538</name>
</gene>
<dbReference type="SMART" id="SM00448">
    <property type="entry name" value="REC"/>
    <property type="match status" value="1"/>
</dbReference>
<dbReference type="GO" id="GO:0000160">
    <property type="term" value="P:phosphorelay signal transduction system"/>
    <property type="evidence" value="ECO:0007669"/>
    <property type="project" value="InterPro"/>
</dbReference>
<feature type="non-terminal residue" evidence="4">
    <location>
        <position position="1"/>
    </location>
</feature>
<sequence>DDPETRGALAALLGQNGAAVTAVGSAEAAVAAYRAARPELIVSDIGLPGTDGYDLLRQVRAIDAAAGADPVPAVALTAMARPGDRRKAIAVGFRQHIVKPVDPEHFVAALSALLGR</sequence>
<dbReference type="InterPro" id="IPR011006">
    <property type="entry name" value="CheY-like_superfamily"/>
</dbReference>
<evidence type="ECO:0000313" key="4">
    <source>
        <dbReference type="EMBL" id="CAA9379463.1"/>
    </source>
</evidence>
<evidence type="ECO:0000256" key="2">
    <source>
        <dbReference type="PROSITE-ProRule" id="PRU00169"/>
    </source>
</evidence>
<feature type="modified residue" description="4-aspartylphosphate" evidence="2">
    <location>
        <position position="44"/>
    </location>
</feature>
<proteinExistence type="predicted"/>
<organism evidence="4">
    <name type="scientific">uncultured Phycisphaerae bacterium</name>
    <dbReference type="NCBI Taxonomy" id="904963"/>
    <lineage>
        <taxon>Bacteria</taxon>
        <taxon>Pseudomonadati</taxon>
        <taxon>Planctomycetota</taxon>
        <taxon>Phycisphaerae</taxon>
        <taxon>environmental samples</taxon>
    </lineage>
</organism>
<dbReference type="Pfam" id="PF00072">
    <property type="entry name" value="Response_reg"/>
    <property type="match status" value="1"/>
</dbReference>
<evidence type="ECO:0000259" key="3">
    <source>
        <dbReference type="PROSITE" id="PS50110"/>
    </source>
</evidence>
<dbReference type="Gene3D" id="3.40.50.2300">
    <property type="match status" value="1"/>
</dbReference>
<dbReference type="InterPro" id="IPR050595">
    <property type="entry name" value="Bact_response_regulator"/>
</dbReference>
<evidence type="ECO:0000256" key="1">
    <source>
        <dbReference type="ARBA" id="ARBA00022553"/>
    </source>
</evidence>
<name>A0A6J4ND36_9BACT</name>
<protein>
    <recommendedName>
        <fullName evidence="3">Response regulatory domain-containing protein</fullName>
    </recommendedName>
</protein>
<dbReference type="PANTHER" id="PTHR44591">
    <property type="entry name" value="STRESS RESPONSE REGULATOR PROTEIN 1"/>
    <property type="match status" value="1"/>
</dbReference>
<dbReference type="PROSITE" id="PS50110">
    <property type="entry name" value="RESPONSE_REGULATORY"/>
    <property type="match status" value="1"/>
</dbReference>
<reference evidence="4" key="1">
    <citation type="submission" date="2020-02" db="EMBL/GenBank/DDBJ databases">
        <authorList>
            <person name="Meier V. D."/>
        </authorList>
    </citation>
    <scope>NUCLEOTIDE SEQUENCE</scope>
    <source>
        <strain evidence="4">AVDCRST_MAG64</strain>
    </source>
</reference>
<dbReference type="PANTHER" id="PTHR44591:SF3">
    <property type="entry name" value="RESPONSE REGULATORY DOMAIN-CONTAINING PROTEIN"/>
    <property type="match status" value="1"/>
</dbReference>
<dbReference type="AlphaFoldDB" id="A0A6J4ND36"/>
<dbReference type="SUPFAM" id="SSF52172">
    <property type="entry name" value="CheY-like"/>
    <property type="match status" value="1"/>
</dbReference>